<dbReference type="SUPFAM" id="SSF46689">
    <property type="entry name" value="Homeodomain-like"/>
    <property type="match status" value="1"/>
</dbReference>
<dbReference type="STRING" id="1802525.A2975_04360"/>
<organism evidence="2 3">
    <name type="scientific">Candidatus Woesebacteria bacterium RIFCSPLOWO2_01_FULL_44_14</name>
    <dbReference type="NCBI Taxonomy" id="1802525"/>
    <lineage>
        <taxon>Bacteria</taxon>
        <taxon>Candidatus Woeseibacteriota</taxon>
    </lineage>
</organism>
<reference evidence="2 3" key="1">
    <citation type="journal article" date="2016" name="Nat. Commun.">
        <title>Thousands of microbial genomes shed light on interconnected biogeochemical processes in an aquifer system.</title>
        <authorList>
            <person name="Anantharaman K."/>
            <person name="Brown C.T."/>
            <person name="Hug L.A."/>
            <person name="Sharon I."/>
            <person name="Castelle C.J."/>
            <person name="Probst A.J."/>
            <person name="Thomas B.C."/>
            <person name="Singh A."/>
            <person name="Wilkins M.J."/>
            <person name="Karaoz U."/>
            <person name="Brodie E.L."/>
            <person name="Williams K.H."/>
            <person name="Hubbard S.S."/>
            <person name="Banfield J.F."/>
        </authorList>
    </citation>
    <scope>NUCLEOTIDE SEQUENCE [LARGE SCALE GENOMIC DNA]</scope>
</reference>
<name>A0A1F8C3L9_9BACT</name>
<proteinExistence type="predicted"/>
<sequence length="85" mass="9496">MKPVIAKEVKEEILAKVKAGEPAASVAQKFGISVKTIYGWLRWNTIKGVSWLDYAKLKRENQQLKEIIGVLSLEVAKSKKKTGRA</sequence>
<evidence type="ECO:0000313" key="2">
    <source>
        <dbReference type="EMBL" id="OGM70275.1"/>
    </source>
</evidence>
<evidence type="ECO:0000313" key="3">
    <source>
        <dbReference type="Proteomes" id="UP000178429"/>
    </source>
</evidence>
<evidence type="ECO:0000259" key="1">
    <source>
        <dbReference type="Pfam" id="PF13518"/>
    </source>
</evidence>
<protein>
    <recommendedName>
        <fullName evidence="1">Insertion element IS150 protein InsJ-like helix-turn-helix domain-containing protein</fullName>
    </recommendedName>
</protein>
<comment type="caution">
    <text evidence="2">The sequence shown here is derived from an EMBL/GenBank/DDBJ whole genome shotgun (WGS) entry which is preliminary data.</text>
</comment>
<dbReference type="InterPro" id="IPR055247">
    <property type="entry name" value="InsJ-like_HTH"/>
</dbReference>
<dbReference type="AlphaFoldDB" id="A0A1F8C3L9"/>
<dbReference type="EMBL" id="MGHL01000006">
    <property type="protein sequence ID" value="OGM70275.1"/>
    <property type="molecule type" value="Genomic_DNA"/>
</dbReference>
<dbReference type="InterPro" id="IPR009057">
    <property type="entry name" value="Homeodomain-like_sf"/>
</dbReference>
<accession>A0A1F8C3L9</accession>
<dbReference type="Pfam" id="PF13518">
    <property type="entry name" value="HTH_28"/>
    <property type="match status" value="1"/>
</dbReference>
<feature type="domain" description="Insertion element IS150 protein InsJ-like helix-turn-helix" evidence="1">
    <location>
        <begin position="10"/>
        <end position="43"/>
    </location>
</feature>
<dbReference type="Gene3D" id="1.10.10.60">
    <property type="entry name" value="Homeodomain-like"/>
    <property type="match status" value="1"/>
</dbReference>
<gene>
    <name evidence="2" type="ORF">A2975_04360</name>
</gene>
<dbReference type="Proteomes" id="UP000178429">
    <property type="component" value="Unassembled WGS sequence"/>
</dbReference>